<dbReference type="PROSITE" id="PS50893">
    <property type="entry name" value="ABC_TRANSPORTER_2"/>
    <property type="match status" value="1"/>
</dbReference>
<reference evidence="6" key="1">
    <citation type="journal article" date="2019" name="Int. J. Syst. Evol. Microbiol.">
        <title>The Global Catalogue of Microorganisms (GCM) 10K type strain sequencing project: providing services to taxonomists for standard genome sequencing and annotation.</title>
        <authorList>
            <consortium name="The Broad Institute Genomics Platform"/>
            <consortium name="The Broad Institute Genome Sequencing Center for Infectious Disease"/>
            <person name="Wu L."/>
            <person name="Ma J."/>
        </authorList>
    </citation>
    <scope>NUCLEOTIDE SEQUENCE [LARGE SCALE GENOMIC DNA]</scope>
    <source>
        <strain evidence="6">JCM 18298</strain>
    </source>
</reference>
<sequence length="387" mass="41746">MTSPFTVAGLTKTYGSNVVVDQLDLEIEEGEFLVLLGPSGCGKTTTLRCLAGLETPQGGSIAFKDHLVFDGRTRRNVPPHKRNIGMVFQSYALWPHMTVRDNIRYPLKVRKRKQAIAEGAVEAAAETVDCGALLDRYPAQLSGGQQQRVAVARGLVAQPDLVLFDEPLSNLDARLRDQVRLQIHQLHQRLGFTAVFVTHDQAEALALGDRLAIMKSGKIEQYDVPEQVFENPISEYVAAFIGMGNRLELHRGHDGWSTSAGDALDLTHAVVRDAADRTTSAVARLRPDDVSLHRSIEEVPSGNVALHAELITYEYGGRHFDVTVKTGTEQLALRADAAEHGSALRASASGAEVVVSFSPASLRVFAADGAAHAQEPTAPPATVGGHA</sequence>
<keyword evidence="1" id="KW-0813">Transport</keyword>
<dbReference type="Gene3D" id="3.40.50.300">
    <property type="entry name" value="P-loop containing nucleotide triphosphate hydrolases"/>
    <property type="match status" value="1"/>
</dbReference>
<dbReference type="InterPro" id="IPR003593">
    <property type="entry name" value="AAA+_ATPase"/>
</dbReference>
<dbReference type="EMBL" id="BAABJM010000002">
    <property type="protein sequence ID" value="GAA5055173.1"/>
    <property type="molecule type" value="Genomic_DNA"/>
</dbReference>
<dbReference type="Pfam" id="PF00005">
    <property type="entry name" value="ABC_tran"/>
    <property type="match status" value="1"/>
</dbReference>
<comment type="caution">
    <text evidence="5">The sequence shown here is derived from an EMBL/GenBank/DDBJ whole genome shotgun (WGS) entry which is preliminary data.</text>
</comment>
<dbReference type="PROSITE" id="PS00211">
    <property type="entry name" value="ABC_TRANSPORTER_1"/>
    <property type="match status" value="1"/>
</dbReference>
<evidence type="ECO:0000259" key="4">
    <source>
        <dbReference type="PROSITE" id="PS50893"/>
    </source>
</evidence>
<dbReference type="RefSeq" id="WP_345496047.1">
    <property type="nucleotide sequence ID" value="NZ_BAABJM010000002.1"/>
</dbReference>
<keyword evidence="2" id="KW-0547">Nucleotide-binding</keyword>
<feature type="domain" description="ABC transporter" evidence="4">
    <location>
        <begin position="5"/>
        <end position="241"/>
    </location>
</feature>
<dbReference type="SUPFAM" id="SSF52540">
    <property type="entry name" value="P-loop containing nucleoside triphosphate hydrolases"/>
    <property type="match status" value="1"/>
</dbReference>
<dbReference type="InterPro" id="IPR003439">
    <property type="entry name" value="ABC_transporter-like_ATP-bd"/>
</dbReference>
<dbReference type="InterPro" id="IPR047641">
    <property type="entry name" value="ABC_transpr_MalK/UgpC-like"/>
</dbReference>
<evidence type="ECO:0000313" key="5">
    <source>
        <dbReference type="EMBL" id="GAA5055173.1"/>
    </source>
</evidence>
<keyword evidence="3 5" id="KW-0067">ATP-binding</keyword>
<gene>
    <name evidence="5" type="ORF">GCM10023318_30970</name>
</gene>
<evidence type="ECO:0000313" key="6">
    <source>
        <dbReference type="Proteomes" id="UP001500603"/>
    </source>
</evidence>
<dbReference type="PANTHER" id="PTHR43875:SF4">
    <property type="entry name" value="GLUCOSE IMPORT ATP-BINDING PROTEIN GLCV"/>
    <property type="match status" value="1"/>
</dbReference>
<dbReference type="PANTHER" id="PTHR43875">
    <property type="entry name" value="MALTODEXTRIN IMPORT ATP-BINDING PROTEIN MSMX"/>
    <property type="match status" value="1"/>
</dbReference>
<accession>A0ABP9KDR9</accession>
<evidence type="ECO:0000256" key="2">
    <source>
        <dbReference type="ARBA" id="ARBA00022741"/>
    </source>
</evidence>
<organism evidence="5 6">
    <name type="scientific">Nocardia callitridis</name>
    <dbReference type="NCBI Taxonomy" id="648753"/>
    <lineage>
        <taxon>Bacteria</taxon>
        <taxon>Bacillati</taxon>
        <taxon>Actinomycetota</taxon>
        <taxon>Actinomycetes</taxon>
        <taxon>Mycobacteriales</taxon>
        <taxon>Nocardiaceae</taxon>
        <taxon>Nocardia</taxon>
    </lineage>
</organism>
<dbReference type="InterPro" id="IPR027417">
    <property type="entry name" value="P-loop_NTPase"/>
</dbReference>
<dbReference type="InterPro" id="IPR008995">
    <property type="entry name" value="Mo/tungstate-bd_C_term_dom"/>
</dbReference>
<dbReference type="Proteomes" id="UP001500603">
    <property type="component" value="Unassembled WGS sequence"/>
</dbReference>
<name>A0ABP9KDR9_9NOCA</name>
<dbReference type="SMART" id="SM00382">
    <property type="entry name" value="AAA"/>
    <property type="match status" value="1"/>
</dbReference>
<dbReference type="Pfam" id="PF08402">
    <property type="entry name" value="TOBE_2"/>
    <property type="match status" value="1"/>
</dbReference>
<dbReference type="InterPro" id="IPR013611">
    <property type="entry name" value="Transp-assoc_OB_typ2"/>
</dbReference>
<evidence type="ECO:0000256" key="3">
    <source>
        <dbReference type="ARBA" id="ARBA00022840"/>
    </source>
</evidence>
<keyword evidence="6" id="KW-1185">Reference proteome</keyword>
<evidence type="ECO:0000256" key="1">
    <source>
        <dbReference type="ARBA" id="ARBA00022448"/>
    </source>
</evidence>
<dbReference type="SUPFAM" id="SSF50331">
    <property type="entry name" value="MOP-like"/>
    <property type="match status" value="1"/>
</dbReference>
<proteinExistence type="predicted"/>
<dbReference type="GO" id="GO:0005524">
    <property type="term" value="F:ATP binding"/>
    <property type="evidence" value="ECO:0007669"/>
    <property type="project" value="UniProtKB-KW"/>
</dbReference>
<protein>
    <submittedName>
        <fullName evidence="5">ABC transporter ATP-binding protein</fullName>
    </submittedName>
</protein>
<dbReference type="InterPro" id="IPR017871">
    <property type="entry name" value="ABC_transporter-like_CS"/>
</dbReference>